<dbReference type="EMBL" id="VZCC01000048">
    <property type="protein sequence ID" value="MQN83909.1"/>
    <property type="molecule type" value="Genomic_DNA"/>
</dbReference>
<accession>A0AA90ZW98</accession>
<evidence type="ECO:0000313" key="2">
    <source>
        <dbReference type="EMBL" id="MBV3409020.1"/>
    </source>
</evidence>
<dbReference type="InterPro" id="IPR029044">
    <property type="entry name" value="Nucleotide-diphossugar_trans"/>
</dbReference>
<dbReference type="SUPFAM" id="SSF53448">
    <property type="entry name" value="Nucleotide-diphospho-sugar transferases"/>
    <property type="match status" value="1"/>
</dbReference>
<dbReference type="InterPro" id="IPR001173">
    <property type="entry name" value="Glyco_trans_2-like"/>
</dbReference>
<dbReference type="AlphaFoldDB" id="A0AA90ZW98"/>
<sequence>MQLAIKQDYFRLNSMIIQELSILIPVYNDEATSLVKSLHKQAQAISGLCYEIIVFDDGSTDKRTIENNYSLTLLPHCRYICAEHHDCRAAMRNSLVRQAKYEWHLMIDARLILVNDDFLIRYLSCGVRVREVACGGVCVDGGSLTVQLYRENLRFRYEKHEESKHSYIVRKSEPYKSFRTTNFFYHKSVLEQVPYNEQVKGYGYEDVLLGKALSEKKIKVTHIDNPVAYTEFEENLVYLRKIEEALRTLHAFEGELNDYSPLLHARNILRKFHLLGAFRKYHALCKGWELMNLCSNMPSLFIFKLYKLGYYVSL</sequence>
<dbReference type="Gene3D" id="3.90.550.10">
    <property type="entry name" value="Spore Coat Polysaccharide Biosynthesis Protein SpsA, Chain A"/>
    <property type="match status" value="1"/>
</dbReference>
<reference evidence="3" key="3">
    <citation type="submission" date="2022-12" db="EMBL/GenBank/DDBJ databases">
        <title>Distinct polysaccharide growth profiles of human intestinal Prevotella copri isolates.</title>
        <authorList>
            <person name="Fehlner-Peach H."/>
            <person name="Magnabosco C."/>
            <person name="Raghavan V."/>
            <person name="Scher J.U."/>
            <person name="Tett A."/>
            <person name="Cox L.M."/>
            <person name="Gottsegen C."/>
            <person name="Watters A."/>
            <person name="Wiltshire- Gordon J.D."/>
            <person name="Segata N."/>
            <person name="Bonneau R."/>
            <person name="Littman D.R."/>
        </authorList>
    </citation>
    <scope>NUCLEOTIDE SEQUENCE</scope>
    <source>
        <strain evidence="3">IAA108</strain>
    </source>
</reference>
<dbReference type="PANTHER" id="PTHR43685">
    <property type="entry name" value="GLYCOSYLTRANSFERASE"/>
    <property type="match status" value="1"/>
</dbReference>
<dbReference type="Proteomes" id="UP001196316">
    <property type="component" value="Unassembled WGS sequence"/>
</dbReference>
<evidence type="ECO:0000259" key="1">
    <source>
        <dbReference type="Pfam" id="PF00535"/>
    </source>
</evidence>
<comment type="caution">
    <text evidence="3">The sequence shown here is derived from an EMBL/GenBank/DDBJ whole genome shotgun (WGS) entry which is preliminary data.</text>
</comment>
<gene>
    <name evidence="3" type="ORF">F7D74_07920</name>
    <name evidence="2" type="ORF">KSW80_11500</name>
</gene>
<dbReference type="EMBL" id="JAHOEP010000033">
    <property type="protein sequence ID" value="MBV3409020.1"/>
    <property type="molecule type" value="Genomic_DNA"/>
</dbReference>
<dbReference type="CDD" id="cd00761">
    <property type="entry name" value="Glyco_tranf_GTA_type"/>
    <property type="match status" value="1"/>
</dbReference>
<organism evidence="3 4">
    <name type="scientific">Segatella copri</name>
    <dbReference type="NCBI Taxonomy" id="165179"/>
    <lineage>
        <taxon>Bacteria</taxon>
        <taxon>Pseudomonadati</taxon>
        <taxon>Bacteroidota</taxon>
        <taxon>Bacteroidia</taxon>
        <taxon>Bacteroidales</taxon>
        <taxon>Prevotellaceae</taxon>
        <taxon>Segatella</taxon>
    </lineage>
</organism>
<name>A0AA90ZW98_9BACT</name>
<dbReference type="Proteomes" id="UP000421408">
    <property type="component" value="Unassembled WGS sequence"/>
</dbReference>
<dbReference type="PANTHER" id="PTHR43685:SF3">
    <property type="entry name" value="SLR2126 PROTEIN"/>
    <property type="match status" value="1"/>
</dbReference>
<protein>
    <submittedName>
        <fullName evidence="3">Glycosyltransferase family 2 protein</fullName>
    </submittedName>
</protein>
<dbReference type="Pfam" id="PF00535">
    <property type="entry name" value="Glycos_transf_2"/>
    <property type="match status" value="1"/>
</dbReference>
<evidence type="ECO:0000313" key="3">
    <source>
        <dbReference type="EMBL" id="MQN83909.1"/>
    </source>
</evidence>
<reference evidence="4" key="1">
    <citation type="submission" date="2019-09" db="EMBL/GenBank/DDBJ databases">
        <title>Distinct polysaccharide growth profiles of human intestinal Prevotella copri isolates.</title>
        <authorList>
            <person name="Fehlner-Peach H."/>
            <person name="Magnabosco C."/>
            <person name="Raghavan V."/>
            <person name="Scher J.U."/>
            <person name="Tett A."/>
            <person name="Cox L.M."/>
            <person name="Gottsegen C."/>
            <person name="Watters A."/>
            <person name="Wiltshire- Gordon J.D."/>
            <person name="Segata N."/>
            <person name="Bonneau R."/>
            <person name="Littman D.R."/>
        </authorList>
    </citation>
    <scope>NUCLEOTIDE SEQUENCE [LARGE SCALE GENOMIC DNA]</scope>
    <source>
        <strain evidence="4">iAA108</strain>
    </source>
</reference>
<evidence type="ECO:0000313" key="4">
    <source>
        <dbReference type="Proteomes" id="UP000421408"/>
    </source>
</evidence>
<proteinExistence type="predicted"/>
<feature type="domain" description="Glycosyltransferase 2-like" evidence="1">
    <location>
        <begin position="21"/>
        <end position="109"/>
    </location>
</feature>
<dbReference type="InterPro" id="IPR050834">
    <property type="entry name" value="Glycosyltransf_2"/>
</dbReference>
<reference evidence="2" key="2">
    <citation type="submission" date="2021-06" db="EMBL/GenBank/DDBJ databases">
        <title>Collection of gut derived symbiotic bacterial strains cultured from healthy donors.</title>
        <authorList>
            <person name="Lin H."/>
            <person name="Littmann E."/>
            <person name="Pamer E.G."/>
        </authorList>
    </citation>
    <scope>NUCLEOTIDE SEQUENCE</scope>
    <source>
        <strain evidence="2">MSK.21.60</strain>
    </source>
</reference>
<dbReference type="RefSeq" id="WP_153118850.1">
    <property type="nucleotide sequence ID" value="NZ_JAHOEK010000032.1"/>
</dbReference>